<dbReference type="OrthoDB" id="8901520at2"/>
<reference evidence="2 3" key="1">
    <citation type="submission" date="2019-03" db="EMBL/GenBank/DDBJ databases">
        <title>Draft Genome Sequence of Duganella callidus sp. nov., a Novel Duganella Species Isolated from Cultivated Soil.</title>
        <authorList>
            <person name="Raths R."/>
            <person name="Peta V."/>
            <person name="Bucking H."/>
        </authorList>
    </citation>
    <scope>NUCLEOTIDE SEQUENCE [LARGE SCALE GENOMIC DNA]</scope>
    <source>
        <strain evidence="2 3">DN04</strain>
    </source>
</reference>
<feature type="domain" description="Ice-binding protein C-terminal" evidence="1">
    <location>
        <begin position="89"/>
        <end position="112"/>
    </location>
</feature>
<organism evidence="2 3">
    <name type="scientific">Duganella callida</name>
    <dbReference type="NCBI Taxonomy" id="2561932"/>
    <lineage>
        <taxon>Bacteria</taxon>
        <taxon>Pseudomonadati</taxon>
        <taxon>Pseudomonadota</taxon>
        <taxon>Betaproteobacteria</taxon>
        <taxon>Burkholderiales</taxon>
        <taxon>Oxalobacteraceae</taxon>
        <taxon>Telluria group</taxon>
        <taxon>Duganella</taxon>
    </lineage>
</organism>
<dbReference type="InterPro" id="IPR013424">
    <property type="entry name" value="Ice-binding_C"/>
</dbReference>
<dbReference type="NCBIfam" id="TIGR02595">
    <property type="entry name" value="PEP_CTERM"/>
    <property type="match status" value="1"/>
</dbReference>
<sequence>MFGFDFAADGRLTIYNNSSIPAGAYKVSFDFGGTLNADIKSFTVSDAGVTGGAPVLSIVNPHTITLDLSAVEWNGDFNPLQTSITLAAAVPEPASVTMLMAGLLGLGLRARRRG</sequence>
<protein>
    <submittedName>
        <fullName evidence="2">PEP-CTERM sorting domain-containing protein</fullName>
    </submittedName>
</protein>
<comment type="caution">
    <text evidence="2">The sequence shown here is derived from an EMBL/GenBank/DDBJ whole genome shotgun (WGS) entry which is preliminary data.</text>
</comment>
<dbReference type="AlphaFoldDB" id="A0A4Y9S836"/>
<evidence type="ECO:0000313" key="2">
    <source>
        <dbReference type="EMBL" id="TFW15700.1"/>
    </source>
</evidence>
<dbReference type="Proteomes" id="UP000297729">
    <property type="component" value="Unassembled WGS sequence"/>
</dbReference>
<proteinExistence type="predicted"/>
<gene>
    <name evidence="2" type="ORF">E4L98_25845</name>
</gene>
<dbReference type="EMBL" id="SPVG01000250">
    <property type="protein sequence ID" value="TFW15700.1"/>
    <property type="molecule type" value="Genomic_DNA"/>
</dbReference>
<keyword evidence="3" id="KW-1185">Reference proteome</keyword>
<accession>A0A4Y9S836</accession>
<name>A0A4Y9S836_9BURK</name>
<dbReference type="Pfam" id="PF07589">
    <property type="entry name" value="PEP-CTERM"/>
    <property type="match status" value="1"/>
</dbReference>
<evidence type="ECO:0000259" key="1">
    <source>
        <dbReference type="Pfam" id="PF07589"/>
    </source>
</evidence>
<evidence type="ECO:0000313" key="3">
    <source>
        <dbReference type="Proteomes" id="UP000297729"/>
    </source>
</evidence>